<evidence type="ECO:0000313" key="2">
    <source>
        <dbReference type="EMBL" id="CCC39517.1"/>
    </source>
</evidence>
<dbReference type="KEGG" id="hwc:Hqrw_1573"/>
<proteinExistence type="predicted"/>
<feature type="transmembrane region" description="Helical" evidence="1">
    <location>
        <begin position="38"/>
        <end position="56"/>
    </location>
</feature>
<keyword evidence="1" id="KW-1133">Transmembrane helix</keyword>
<accession>G0LK91</accession>
<reference evidence="2 3" key="1">
    <citation type="journal article" date="2011" name="PLoS ONE">
        <title>Haloquadratum walsbyi: limited diversity in a global pond.</title>
        <authorList>
            <person name="Dyall-Smith M."/>
            <person name="Pfeiffer F."/>
            <person name="Klee K."/>
            <person name="Palm P."/>
            <person name="Gross K."/>
            <person name="Schuster S.C."/>
            <person name="Rampp M."/>
            <person name="Oesterhelt D."/>
        </authorList>
    </citation>
    <scope>NUCLEOTIDE SEQUENCE [LARGE SCALE GENOMIC DNA]</scope>
    <source>
        <strain evidence="3">DSM 16854 / JCM 12705 / C23</strain>
    </source>
</reference>
<organism evidence="2 3">
    <name type="scientific">Haloquadratum walsbyi (strain DSM 16854 / JCM 12705 / C23)</name>
    <dbReference type="NCBI Taxonomy" id="768065"/>
    <lineage>
        <taxon>Archaea</taxon>
        <taxon>Methanobacteriati</taxon>
        <taxon>Methanobacteriota</taxon>
        <taxon>Stenosarchaea group</taxon>
        <taxon>Halobacteria</taxon>
        <taxon>Halobacteriales</taxon>
        <taxon>Haloferacaceae</taxon>
        <taxon>Haloquadratum</taxon>
    </lineage>
</organism>
<gene>
    <name evidence="2" type="ordered locus">Hqrw_1573</name>
</gene>
<keyword evidence="1" id="KW-0472">Membrane</keyword>
<dbReference type="HOGENOM" id="CLU_2695698_0_0_2"/>
<dbReference type="AlphaFoldDB" id="G0LK91"/>
<name>G0LK91_HALWC</name>
<dbReference type="Proteomes" id="UP000007954">
    <property type="component" value="Chromosome"/>
</dbReference>
<dbReference type="EMBL" id="FR746099">
    <property type="protein sequence ID" value="CCC39517.1"/>
    <property type="molecule type" value="Genomic_DNA"/>
</dbReference>
<sequence length="73" mass="8335">MGGVLGNTETLDEELSSTNHFLRIVRTSQRNYNIHGNASAPSIAPIVLSLCCFVFWDTIREDSYQRYQSEILR</sequence>
<evidence type="ECO:0000313" key="3">
    <source>
        <dbReference type="Proteomes" id="UP000007954"/>
    </source>
</evidence>
<evidence type="ECO:0000256" key="1">
    <source>
        <dbReference type="SAM" id="Phobius"/>
    </source>
</evidence>
<keyword evidence="1" id="KW-0812">Transmembrane</keyword>
<protein>
    <submittedName>
        <fullName evidence="2">Uncharacterized protein</fullName>
    </submittedName>
</protein>